<dbReference type="AlphaFoldDB" id="A0A1S2VPN5"/>
<keyword evidence="3" id="KW-1185">Reference proteome</keyword>
<evidence type="ECO:0000313" key="3">
    <source>
        <dbReference type="Proteomes" id="UP000181790"/>
    </source>
</evidence>
<dbReference type="RefSeq" id="WP_071502144.1">
    <property type="nucleotide sequence ID" value="NZ_MORL01000002.1"/>
</dbReference>
<feature type="domain" description="DUF2281" evidence="1">
    <location>
        <begin position="7"/>
        <end position="75"/>
    </location>
</feature>
<protein>
    <recommendedName>
        <fullName evidence="1">DUF2281 domain-containing protein</fullName>
    </recommendedName>
</protein>
<evidence type="ECO:0000313" key="2">
    <source>
        <dbReference type="EMBL" id="OIN60350.1"/>
    </source>
</evidence>
<dbReference type="OrthoDB" id="9801704at2"/>
<reference evidence="2 3" key="1">
    <citation type="submission" date="2016-10" db="EMBL/GenBank/DDBJ databases">
        <title>Arsenicibacter rosenii gen. nov., sp. nov., an efficient arsenic-methylating bacterium isolated from an arsenic-contaminated paddy soil.</title>
        <authorList>
            <person name="Huang K."/>
        </authorList>
    </citation>
    <scope>NUCLEOTIDE SEQUENCE [LARGE SCALE GENOMIC DNA]</scope>
    <source>
        <strain evidence="2 3">SM-1</strain>
    </source>
</reference>
<gene>
    <name evidence="2" type="ORF">BLX24_05855</name>
</gene>
<dbReference type="Pfam" id="PF10047">
    <property type="entry name" value="DUF2281"/>
    <property type="match status" value="1"/>
</dbReference>
<dbReference type="InterPro" id="IPR018739">
    <property type="entry name" value="DUF2281"/>
</dbReference>
<organism evidence="2 3">
    <name type="scientific">Arsenicibacter rosenii</name>
    <dbReference type="NCBI Taxonomy" id="1750698"/>
    <lineage>
        <taxon>Bacteria</taxon>
        <taxon>Pseudomonadati</taxon>
        <taxon>Bacteroidota</taxon>
        <taxon>Cytophagia</taxon>
        <taxon>Cytophagales</taxon>
        <taxon>Spirosomataceae</taxon>
        <taxon>Arsenicibacter</taxon>
    </lineage>
</organism>
<dbReference type="Proteomes" id="UP000181790">
    <property type="component" value="Unassembled WGS sequence"/>
</dbReference>
<evidence type="ECO:0000259" key="1">
    <source>
        <dbReference type="Pfam" id="PF10047"/>
    </source>
</evidence>
<name>A0A1S2VPN5_9BACT</name>
<accession>A0A1S2VPN5</accession>
<proteinExistence type="predicted"/>
<comment type="caution">
    <text evidence="2">The sequence shown here is derived from an EMBL/GenBank/DDBJ whole genome shotgun (WGS) entry which is preliminary data.</text>
</comment>
<sequence>MSIIEQIDQKASQLPADLQAEVLTFIEFLEAKQAKKTFVSPASVPHLPNKRGAGKGLITYIADDFDAPLDDFKEYM</sequence>
<dbReference type="EMBL" id="MORL01000002">
    <property type="protein sequence ID" value="OIN60350.1"/>
    <property type="molecule type" value="Genomic_DNA"/>
</dbReference>